<evidence type="ECO:0000313" key="2">
    <source>
        <dbReference type="Proteomes" id="UP000013827"/>
    </source>
</evidence>
<evidence type="ECO:0000313" key="1">
    <source>
        <dbReference type="EnsemblProtists" id="EOD19157"/>
    </source>
</evidence>
<keyword evidence="2" id="KW-1185">Reference proteome</keyword>
<organism evidence="1 2">
    <name type="scientific">Emiliania huxleyi (strain CCMP1516)</name>
    <dbReference type="NCBI Taxonomy" id="280463"/>
    <lineage>
        <taxon>Eukaryota</taxon>
        <taxon>Haptista</taxon>
        <taxon>Haptophyta</taxon>
        <taxon>Prymnesiophyceae</taxon>
        <taxon>Isochrysidales</taxon>
        <taxon>Noelaerhabdaceae</taxon>
        <taxon>Emiliania</taxon>
    </lineage>
</organism>
<dbReference type="KEGG" id="ehx:EMIHUDRAFT_243224"/>
<dbReference type="RefSeq" id="XP_005771586.1">
    <property type="nucleotide sequence ID" value="XM_005771529.1"/>
</dbReference>
<dbReference type="AlphaFoldDB" id="A0A0D3J6M2"/>
<dbReference type="Proteomes" id="UP000013827">
    <property type="component" value="Unassembled WGS sequence"/>
</dbReference>
<reference evidence="1" key="2">
    <citation type="submission" date="2024-10" db="UniProtKB">
        <authorList>
            <consortium name="EnsemblProtists"/>
        </authorList>
    </citation>
    <scope>IDENTIFICATION</scope>
</reference>
<accession>A0A0D3J6M2</accession>
<sequence length="82" mass="9610">MSIPLQLRASSAGNGGRLHRLLCRWYNTAEELAECFQWDTLILATARCVWWPWWRKEPVSREQFGTLGDGTHEKFTRNFAIK</sequence>
<dbReference type="HOGENOM" id="CLU_2563223_0_0_1"/>
<dbReference type="GeneID" id="17264701"/>
<dbReference type="EnsemblProtists" id="EOD19157">
    <property type="protein sequence ID" value="EOD19157"/>
    <property type="gene ID" value="EMIHUDRAFT_243224"/>
</dbReference>
<dbReference type="PaxDb" id="2903-EOD19157"/>
<name>A0A0D3J6M2_EMIH1</name>
<protein>
    <submittedName>
        <fullName evidence="1">Uncharacterized protein</fullName>
    </submittedName>
</protein>
<reference evidence="2" key="1">
    <citation type="journal article" date="2013" name="Nature">
        <title>Pan genome of the phytoplankton Emiliania underpins its global distribution.</title>
        <authorList>
            <person name="Read B.A."/>
            <person name="Kegel J."/>
            <person name="Klute M.J."/>
            <person name="Kuo A."/>
            <person name="Lefebvre S.C."/>
            <person name="Maumus F."/>
            <person name="Mayer C."/>
            <person name="Miller J."/>
            <person name="Monier A."/>
            <person name="Salamov A."/>
            <person name="Young J."/>
            <person name="Aguilar M."/>
            <person name="Claverie J.M."/>
            <person name="Frickenhaus S."/>
            <person name="Gonzalez K."/>
            <person name="Herman E.K."/>
            <person name="Lin Y.C."/>
            <person name="Napier J."/>
            <person name="Ogata H."/>
            <person name="Sarno A.F."/>
            <person name="Shmutz J."/>
            <person name="Schroeder D."/>
            <person name="de Vargas C."/>
            <person name="Verret F."/>
            <person name="von Dassow P."/>
            <person name="Valentin K."/>
            <person name="Van de Peer Y."/>
            <person name="Wheeler G."/>
            <person name="Dacks J.B."/>
            <person name="Delwiche C.F."/>
            <person name="Dyhrman S.T."/>
            <person name="Glockner G."/>
            <person name="John U."/>
            <person name="Richards T."/>
            <person name="Worden A.Z."/>
            <person name="Zhang X."/>
            <person name="Grigoriev I.V."/>
            <person name="Allen A.E."/>
            <person name="Bidle K."/>
            <person name="Borodovsky M."/>
            <person name="Bowler C."/>
            <person name="Brownlee C."/>
            <person name="Cock J.M."/>
            <person name="Elias M."/>
            <person name="Gladyshev V.N."/>
            <person name="Groth M."/>
            <person name="Guda C."/>
            <person name="Hadaegh A."/>
            <person name="Iglesias-Rodriguez M.D."/>
            <person name="Jenkins J."/>
            <person name="Jones B.M."/>
            <person name="Lawson T."/>
            <person name="Leese F."/>
            <person name="Lindquist E."/>
            <person name="Lobanov A."/>
            <person name="Lomsadze A."/>
            <person name="Malik S.B."/>
            <person name="Marsh M.E."/>
            <person name="Mackinder L."/>
            <person name="Mock T."/>
            <person name="Mueller-Roeber B."/>
            <person name="Pagarete A."/>
            <person name="Parker M."/>
            <person name="Probert I."/>
            <person name="Quesneville H."/>
            <person name="Raines C."/>
            <person name="Rensing S.A."/>
            <person name="Riano-Pachon D.M."/>
            <person name="Richier S."/>
            <person name="Rokitta S."/>
            <person name="Shiraiwa Y."/>
            <person name="Soanes D.M."/>
            <person name="van der Giezen M."/>
            <person name="Wahlund T.M."/>
            <person name="Williams B."/>
            <person name="Wilson W."/>
            <person name="Wolfe G."/>
            <person name="Wurch L.L."/>
        </authorList>
    </citation>
    <scope>NUCLEOTIDE SEQUENCE</scope>
</reference>
<proteinExistence type="predicted"/>